<dbReference type="AlphaFoldDB" id="A0A660L7A3"/>
<dbReference type="Proteomes" id="UP000278962">
    <property type="component" value="Unassembled WGS sequence"/>
</dbReference>
<keyword evidence="2" id="KW-0732">Signal</keyword>
<evidence type="ECO:0000313" key="4">
    <source>
        <dbReference type="EMBL" id="RKQ90369.1"/>
    </source>
</evidence>
<dbReference type="Gene3D" id="2.160.20.10">
    <property type="entry name" value="Single-stranded right-handed beta-helix, Pectin lyase-like"/>
    <property type="match status" value="1"/>
</dbReference>
<name>A0A660L7A3_9ACTN</name>
<dbReference type="InterPro" id="IPR011635">
    <property type="entry name" value="CARDB"/>
</dbReference>
<dbReference type="EMBL" id="RBIL01000001">
    <property type="protein sequence ID" value="RKQ90369.1"/>
    <property type="molecule type" value="Genomic_DNA"/>
</dbReference>
<feature type="domain" description="CARDB" evidence="3">
    <location>
        <begin position="26"/>
        <end position="131"/>
    </location>
</feature>
<dbReference type="RefSeq" id="WP_170178756.1">
    <property type="nucleotide sequence ID" value="NZ_RBIL01000001.1"/>
</dbReference>
<protein>
    <submittedName>
        <fullName evidence="4">CARDB protein</fullName>
    </submittedName>
</protein>
<feature type="compositionally biased region" description="Low complexity" evidence="1">
    <location>
        <begin position="616"/>
        <end position="625"/>
    </location>
</feature>
<feature type="compositionally biased region" description="Low complexity" evidence="1">
    <location>
        <begin position="340"/>
        <end position="359"/>
    </location>
</feature>
<dbReference type="InterPro" id="IPR012334">
    <property type="entry name" value="Pectin_lyas_fold"/>
</dbReference>
<proteinExistence type="predicted"/>
<feature type="region of interest" description="Disordered" evidence="1">
    <location>
        <begin position="605"/>
        <end position="625"/>
    </location>
</feature>
<feature type="compositionally biased region" description="Gly residues" evidence="1">
    <location>
        <begin position="605"/>
        <end position="615"/>
    </location>
</feature>
<comment type="caution">
    <text evidence="4">The sequence shown here is derived from an EMBL/GenBank/DDBJ whole genome shotgun (WGS) entry which is preliminary data.</text>
</comment>
<feature type="signal peptide" evidence="2">
    <location>
        <begin position="1"/>
        <end position="22"/>
    </location>
</feature>
<feature type="region of interest" description="Disordered" evidence="1">
    <location>
        <begin position="401"/>
        <end position="502"/>
    </location>
</feature>
<evidence type="ECO:0000313" key="5">
    <source>
        <dbReference type="Proteomes" id="UP000278962"/>
    </source>
</evidence>
<reference evidence="4 5" key="1">
    <citation type="submission" date="2018-10" db="EMBL/GenBank/DDBJ databases">
        <title>Genomic Encyclopedia of Archaeal and Bacterial Type Strains, Phase II (KMG-II): from individual species to whole genera.</title>
        <authorList>
            <person name="Goeker M."/>
        </authorList>
    </citation>
    <scope>NUCLEOTIDE SEQUENCE [LARGE SCALE GENOMIC DNA]</scope>
    <source>
        <strain evidence="4 5">DSM 14954</strain>
    </source>
</reference>
<keyword evidence="5" id="KW-1185">Reference proteome</keyword>
<dbReference type="Pfam" id="PF07705">
    <property type="entry name" value="CARDB"/>
    <property type="match status" value="1"/>
</dbReference>
<feature type="compositionally biased region" description="Gly residues" evidence="1">
    <location>
        <begin position="458"/>
        <end position="502"/>
    </location>
</feature>
<dbReference type="Gene3D" id="2.60.40.10">
    <property type="entry name" value="Immunoglobulins"/>
    <property type="match status" value="1"/>
</dbReference>
<dbReference type="InterPro" id="IPR013783">
    <property type="entry name" value="Ig-like_fold"/>
</dbReference>
<accession>A0A660L7A3</accession>
<feature type="chain" id="PRO_5025033838" evidence="2">
    <location>
        <begin position="23"/>
        <end position="625"/>
    </location>
</feature>
<gene>
    <name evidence="4" type="ORF">C8N24_0171</name>
</gene>
<evidence type="ECO:0000259" key="3">
    <source>
        <dbReference type="Pfam" id="PF07705"/>
    </source>
</evidence>
<evidence type="ECO:0000256" key="1">
    <source>
        <dbReference type="SAM" id="MobiDB-lite"/>
    </source>
</evidence>
<dbReference type="GO" id="GO:0005975">
    <property type="term" value="P:carbohydrate metabolic process"/>
    <property type="evidence" value="ECO:0007669"/>
    <property type="project" value="UniProtKB-ARBA"/>
</dbReference>
<feature type="compositionally biased region" description="Gly residues" evidence="1">
    <location>
        <begin position="419"/>
        <end position="442"/>
    </location>
</feature>
<feature type="region of interest" description="Disordered" evidence="1">
    <location>
        <begin position="337"/>
        <end position="359"/>
    </location>
</feature>
<organism evidence="4 5">
    <name type="scientific">Solirubrobacter pauli</name>
    <dbReference type="NCBI Taxonomy" id="166793"/>
    <lineage>
        <taxon>Bacteria</taxon>
        <taxon>Bacillati</taxon>
        <taxon>Actinomycetota</taxon>
        <taxon>Thermoleophilia</taxon>
        <taxon>Solirubrobacterales</taxon>
        <taxon>Solirubrobacteraceae</taxon>
        <taxon>Solirubrobacter</taxon>
    </lineage>
</organism>
<sequence>MKVTSPTFALALLALLPSAADAATRPDLRVAALSPAAVTAAPGTTVTVKTTVRNGGRAKAGRSTVRLVLSKDARRDRRDTVLARATARALARGKSVAVRVKVKVPASGGMVLACADDLRAVREAKEANNCRVVRLTVTAPASAPTPAPAPAPAPAPSDALPAPVPANGKCAAVDVPDLGYADSDCDGIDGTAATSIFVSPNGSDTNPGTMAAPLRTIAGGESVAKAKGRTAVLIAAGSYAYGMVIYDGINLYGGYDPVTWQRRADLVSASEGINQAGGNAVGARAENILTPTTVQQLTIKSPNAFNGGTAYGLQAIEASRLRLERVTILPGKGGAGASGANGAAGAPGQPGQPGKAGSCDGNAGGAGGAGGGPAWGAFGGAGGSGGIGSLNLSGKSGLPGSRGVVGGDGGATADPGKAGSPGIGGLIGDTGGNGTDGAGGAIVDGLWRPADGTQAGDGTSGSGGAGGGGGGGQPVWGYSGGGNGGGGGGEGGHGGEGGRGGKGGGGSIGIFAVGSHGLEVVQSTITAAAGGNGGIGGNGGMGAAGGAGGPGATACLEEVGAGGAGGTGGWGGKGGRGGGGAGGPSYALFGTGGKVNVTASTLSAGPGGYGGGSANGGASASRAGV</sequence>
<evidence type="ECO:0000256" key="2">
    <source>
        <dbReference type="SAM" id="SignalP"/>
    </source>
</evidence>